<dbReference type="AlphaFoldDB" id="A0A7J0HBR3"/>
<evidence type="ECO:0000313" key="1">
    <source>
        <dbReference type="EMBL" id="GFZ20532.1"/>
    </source>
</evidence>
<accession>A0A7J0HBR3</accession>
<gene>
    <name evidence="1" type="ORF">Acr_28g0012370</name>
</gene>
<evidence type="ECO:0000313" key="2">
    <source>
        <dbReference type="Proteomes" id="UP000585474"/>
    </source>
</evidence>
<protein>
    <submittedName>
        <fullName evidence="1">Uncharacterized protein</fullName>
    </submittedName>
</protein>
<dbReference type="PANTHER" id="PTHR31170:SF18">
    <property type="entry name" value="(WILD MALAYSIAN BANANA) HYPOTHETICAL PROTEIN"/>
    <property type="match status" value="1"/>
</dbReference>
<name>A0A7J0HBR3_9ERIC</name>
<dbReference type="OrthoDB" id="1695976at2759"/>
<dbReference type="Proteomes" id="UP000585474">
    <property type="component" value="Unassembled WGS sequence"/>
</dbReference>
<dbReference type="PANTHER" id="PTHR31170">
    <property type="entry name" value="BNAC04G53230D PROTEIN"/>
    <property type="match status" value="1"/>
</dbReference>
<dbReference type="EMBL" id="BJWL01000028">
    <property type="protein sequence ID" value="GFZ20532.1"/>
    <property type="molecule type" value="Genomic_DNA"/>
</dbReference>
<comment type="caution">
    <text evidence="1">The sequence shown here is derived from an EMBL/GenBank/DDBJ whole genome shotgun (WGS) entry which is preliminary data.</text>
</comment>
<organism evidence="1 2">
    <name type="scientific">Actinidia rufa</name>
    <dbReference type="NCBI Taxonomy" id="165716"/>
    <lineage>
        <taxon>Eukaryota</taxon>
        <taxon>Viridiplantae</taxon>
        <taxon>Streptophyta</taxon>
        <taxon>Embryophyta</taxon>
        <taxon>Tracheophyta</taxon>
        <taxon>Spermatophyta</taxon>
        <taxon>Magnoliopsida</taxon>
        <taxon>eudicotyledons</taxon>
        <taxon>Gunneridae</taxon>
        <taxon>Pentapetalae</taxon>
        <taxon>asterids</taxon>
        <taxon>Ericales</taxon>
        <taxon>Actinidiaceae</taxon>
        <taxon>Actinidia</taxon>
    </lineage>
</organism>
<keyword evidence="2" id="KW-1185">Reference proteome</keyword>
<proteinExistence type="predicted"/>
<reference evidence="1 2" key="1">
    <citation type="submission" date="2019-07" db="EMBL/GenBank/DDBJ databases">
        <title>De Novo Assembly of kiwifruit Actinidia rufa.</title>
        <authorList>
            <person name="Sugita-Konishi S."/>
            <person name="Sato K."/>
            <person name="Mori E."/>
            <person name="Abe Y."/>
            <person name="Kisaki G."/>
            <person name="Hamano K."/>
            <person name="Suezawa K."/>
            <person name="Otani M."/>
            <person name="Fukuda T."/>
            <person name="Manabe T."/>
            <person name="Gomi K."/>
            <person name="Tabuchi M."/>
            <person name="Akimitsu K."/>
            <person name="Kataoka I."/>
        </authorList>
    </citation>
    <scope>NUCLEOTIDE SEQUENCE [LARGE SCALE GENOMIC DNA]</scope>
    <source>
        <strain evidence="2">cv. Fuchu</strain>
    </source>
</reference>
<dbReference type="Pfam" id="PF03140">
    <property type="entry name" value="DUF247"/>
    <property type="match status" value="1"/>
</dbReference>
<dbReference type="InterPro" id="IPR004158">
    <property type="entry name" value="DUF247_pln"/>
</dbReference>
<sequence length="262" mass="30108">MRLRRGWGRSDPSTKRSIYKVPARMTEKNKEAYVPQVVSFGPYHHGEEHLMPLEEHKHRALFHFLKRRNMPLQTIVDNLTKVVQDLKDSYDSLGEVWQSDTGRFLRLMVLDGCFMLEVLCYYAEMSDSGNYAPKDPIFSAHGMLHVMPYIRRDMFLLENQLPMLVLIELAVAMNLRYTEHHGFGALRYQRVPHEAMGYISCEVRPCLPLEYPVESVGLLVLGMWNVEPDISKSTITAESKSTIAASPSLKLRQVQVSYCGKS</sequence>